<proteinExistence type="predicted"/>
<feature type="compositionally biased region" description="Polar residues" evidence="1">
    <location>
        <begin position="322"/>
        <end position="331"/>
    </location>
</feature>
<dbReference type="InterPro" id="IPR029058">
    <property type="entry name" value="AB_hydrolase_fold"/>
</dbReference>
<name>A0AAE0HTF4_9PEZI</name>
<dbReference type="PANTHER" id="PTHR33840">
    <property type="match status" value="1"/>
</dbReference>
<feature type="domain" description="T6SS Phospholipase effector Tle1-like catalytic" evidence="2">
    <location>
        <begin position="39"/>
        <end position="384"/>
    </location>
</feature>
<dbReference type="EMBL" id="JAUEDM010000009">
    <property type="protein sequence ID" value="KAK3312549.1"/>
    <property type="molecule type" value="Genomic_DNA"/>
</dbReference>
<evidence type="ECO:0000259" key="2">
    <source>
        <dbReference type="Pfam" id="PF09994"/>
    </source>
</evidence>
<organism evidence="3 4">
    <name type="scientific">Apodospora peruviana</name>
    <dbReference type="NCBI Taxonomy" id="516989"/>
    <lineage>
        <taxon>Eukaryota</taxon>
        <taxon>Fungi</taxon>
        <taxon>Dikarya</taxon>
        <taxon>Ascomycota</taxon>
        <taxon>Pezizomycotina</taxon>
        <taxon>Sordariomycetes</taxon>
        <taxon>Sordariomycetidae</taxon>
        <taxon>Sordariales</taxon>
        <taxon>Lasiosphaeriaceae</taxon>
        <taxon>Apodospora</taxon>
    </lineage>
</organism>
<evidence type="ECO:0000313" key="4">
    <source>
        <dbReference type="Proteomes" id="UP001283341"/>
    </source>
</evidence>
<keyword evidence="4" id="KW-1185">Reference proteome</keyword>
<reference evidence="3" key="2">
    <citation type="submission" date="2023-06" db="EMBL/GenBank/DDBJ databases">
        <authorList>
            <consortium name="Lawrence Berkeley National Laboratory"/>
            <person name="Haridas S."/>
            <person name="Hensen N."/>
            <person name="Bonometti L."/>
            <person name="Westerberg I."/>
            <person name="Brannstrom I.O."/>
            <person name="Guillou S."/>
            <person name="Cros-Aarteil S."/>
            <person name="Calhoun S."/>
            <person name="Kuo A."/>
            <person name="Mondo S."/>
            <person name="Pangilinan J."/>
            <person name="Riley R."/>
            <person name="Labutti K."/>
            <person name="Andreopoulos B."/>
            <person name="Lipzen A."/>
            <person name="Chen C."/>
            <person name="Yanf M."/>
            <person name="Daum C."/>
            <person name="Ng V."/>
            <person name="Clum A."/>
            <person name="Steindorff A."/>
            <person name="Ohm R."/>
            <person name="Martin F."/>
            <person name="Silar P."/>
            <person name="Natvig D."/>
            <person name="Lalanne C."/>
            <person name="Gautier V."/>
            <person name="Ament-Velasquez S.L."/>
            <person name="Kruys A."/>
            <person name="Hutchinson M.I."/>
            <person name="Powell A.J."/>
            <person name="Barry K."/>
            <person name="Miller A.N."/>
            <person name="Grigoriev I.V."/>
            <person name="Debuchy R."/>
            <person name="Gladieux P."/>
            <person name="Thoren M.H."/>
            <person name="Johannesson H."/>
        </authorList>
    </citation>
    <scope>NUCLEOTIDE SEQUENCE</scope>
    <source>
        <strain evidence="3">CBS 118394</strain>
    </source>
</reference>
<dbReference type="InterPro" id="IPR018712">
    <property type="entry name" value="Tle1-like_cat"/>
</dbReference>
<accession>A0AAE0HTF4</accession>
<evidence type="ECO:0000313" key="3">
    <source>
        <dbReference type="EMBL" id="KAK3312549.1"/>
    </source>
</evidence>
<dbReference type="PANTHER" id="PTHR33840:SF2">
    <property type="entry name" value="TLE1 PHOSPHOLIPASE DOMAIN-CONTAINING PROTEIN"/>
    <property type="match status" value="1"/>
</dbReference>
<dbReference type="Pfam" id="PF09994">
    <property type="entry name" value="T6SS_Tle1-like_cat"/>
    <property type="match status" value="1"/>
</dbReference>
<dbReference type="SUPFAM" id="SSF53474">
    <property type="entry name" value="alpha/beta-Hydrolases"/>
    <property type="match status" value="1"/>
</dbReference>
<protein>
    <recommendedName>
        <fullName evidence="2">T6SS Phospholipase effector Tle1-like catalytic domain-containing protein</fullName>
    </recommendedName>
</protein>
<feature type="region of interest" description="Disordered" evidence="1">
    <location>
        <begin position="293"/>
        <end position="333"/>
    </location>
</feature>
<evidence type="ECO:0000256" key="1">
    <source>
        <dbReference type="SAM" id="MobiDB-lite"/>
    </source>
</evidence>
<dbReference type="AlphaFoldDB" id="A0AAE0HTF4"/>
<reference evidence="3" key="1">
    <citation type="journal article" date="2023" name="Mol. Phylogenet. Evol.">
        <title>Genome-scale phylogeny and comparative genomics of the fungal order Sordariales.</title>
        <authorList>
            <person name="Hensen N."/>
            <person name="Bonometti L."/>
            <person name="Westerberg I."/>
            <person name="Brannstrom I.O."/>
            <person name="Guillou S."/>
            <person name="Cros-Aarteil S."/>
            <person name="Calhoun S."/>
            <person name="Haridas S."/>
            <person name="Kuo A."/>
            <person name="Mondo S."/>
            <person name="Pangilinan J."/>
            <person name="Riley R."/>
            <person name="LaButti K."/>
            <person name="Andreopoulos B."/>
            <person name="Lipzen A."/>
            <person name="Chen C."/>
            <person name="Yan M."/>
            <person name="Daum C."/>
            <person name="Ng V."/>
            <person name="Clum A."/>
            <person name="Steindorff A."/>
            <person name="Ohm R.A."/>
            <person name="Martin F."/>
            <person name="Silar P."/>
            <person name="Natvig D.O."/>
            <person name="Lalanne C."/>
            <person name="Gautier V."/>
            <person name="Ament-Velasquez S.L."/>
            <person name="Kruys A."/>
            <person name="Hutchinson M.I."/>
            <person name="Powell A.J."/>
            <person name="Barry K."/>
            <person name="Miller A.N."/>
            <person name="Grigoriev I.V."/>
            <person name="Debuchy R."/>
            <person name="Gladieux P."/>
            <person name="Hiltunen Thoren M."/>
            <person name="Johannesson H."/>
        </authorList>
    </citation>
    <scope>NUCLEOTIDE SEQUENCE</scope>
    <source>
        <strain evidence="3">CBS 118394</strain>
    </source>
</reference>
<dbReference type="Proteomes" id="UP001283341">
    <property type="component" value="Unassembled WGS sequence"/>
</dbReference>
<comment type="caution">
    <text evidence="3">The sequence shown here is derived from an EMBL/GenBank/DDBJ whole genome shotgun (WGS) entry which is preliminary data.</text>
</comment>
<sequence length="613" mass="69079">MYGQARGIAGLHPLTPPATMKRDQTLVDVPPEETPRPPRNLVLCFDGTGNQYKGDGTETNILKIFGLLDRGAPDQYHYYQPGIGTYAVRSALARTDWLVKMRSEVEKGIDLMFGKSLSEHVLSGYKFLMRYYAPGDQIYIFGFSRGAYTARFLAEMLDDVGLLPHGNEEMVEFAWEVFSEWQCRKPFGDKKPGDGPQDARNRKNYDKAKKLGAKVKGFRKNFSRQLDPIRFLGLFDTVNSVPQFETPFFGRASSKTALPYSARSSAREIWHAVSIDERRVKFRPDLVYQAKPPSEKDKCQLAGPPPVERAAEADREEDFDMTSPTSPTSPEQIEARSHDTTKFGQQVHEVWFAGNHCDVGGGWPDPADERVMNMAHVPLVWMVRAAQRAGVKFDAKRLARAKIAVHNHHQPTPNNPMGLNLHPATKADLHDRYTRMHQEPVHDVLKLEKLKYLWMEYCPFKRMDMDPNTGYWRPIRCPVPRGEGRDVPLQMRVHGSVIDRMKANPDYRPQNLIVGAGRNDSRGRWFGRRRGSDKPFVEDEWVVFDDPDAHLGDDEYGVVCVRRSQLKDAAAHAEEANAAAAAAAKGEKVMVGETEVAAADDDGVENGKKAGEK</sequence>
<gene>
    <name evidence="3" type="ORF">B0H66DRAFT_596078</name>
</gene>